<organism evidence="11 12">
    <name type="scientific">Tritrichomonas musculus</name>
    <dbReference type="NCBI Taxonomy" id="1915356"/>
    <lineage>
        <taxon>Eukaryota</taxon>
        <taxon>Metamonada</taxon>
        <taxon>Parabasalia</taxon>
        <taxon>Tritrichomonadida</taxon>
        <taxon>Tritrichomonadidae</taxon>
        <taxon>Tritrichomonas</taxon>
    </lineage>
</organism>
<dbReference type="EMBL" id="JAPFFF010000002">
    <property type="protein sequence ID" value="KAK8896316.1"/>
    <property type="molecule type" value="Genomic_DNA"/>
</dbReference>
<evidence type="ECO:0000256" key="2">
    <source>
        <dbReference type="ARBA" id="ARBA00004442"/>
    </source>
</evidence>
<feature type="domain" description="Right handed beta helix" evidence="10">
    <location>
        <begin position="743"/>
        <end position="938"/>
    </location>
</feature>
<feature type="transmembrane region" description="Helical" evidence="9">
    <location>
        <begin position="4076"/>
        <end position="4102"/>
    </location>
</feature>
<dbReference type="InterPro" id="IPR006626">
    <property type="entry name" value="PbH1"/>
</dbReference>
<keyword evidence="7" id="KW-0998">Cell outer membrane</keyword>
<keyword evidence="12" id="KW-1185">Reference proteome</keyword>
<evidence type="ECO:0000256" key="1">
    <source>
        <dbReference type="ARBA" id="ARBA00004196"/>
    </source>
</evidence>
<gene>
    <name evidence="11" type="ORF">M9Y10_014214</name>
</gene>
<dbReference type="Pfam" id="PF13229">
    <property type="entry name" value="Beta_helix"/>
    <property type="match status" value="4"/>
</dbReference>
<evidence type="ECO:0000256" key="3">
    <source>
        <dbReference type="ARBA" id="ARBA00004613"/>
    </source>
</evidence>
<feature type="region of interest" description="Disordered" evidence="8">
    <location>
        <begin position="4047"/>
        <end position="4070"/>
    </location>
</feature>
<evidence type="ECO:0000256" key="5">
    <source>
        <dbReference type="ARBA" id="ARBA00022729"/>
    </source>
</evidence>
<dbReference type="PANTHER" id="PTHR11319:SF35">
    <property type="entry name" value="OUTER MEMBRANE PROTEIN PMPC-RELATED"/>
    <property type="match status" value="1"/>
</dbReference>
<keyword evidence="4" id="KW-0964">Secreted</keyword>
<evidence type="ECO:0000256" key="8">
    <source>
        <dbReference type="SAM" id="MobiDB-lite"/>
    </source>
</evidence>
<evidence type="ECO:0000256" key="6">
    <source>
        <dbReference type="ARBA" id="ARBA00023136"/>
    </source>
</evidence>
<keyword evidence="5" id="KW-0732">Signal</keyword>
<evidence type="ECO:0000256" key="4">
    <source>
        <dbReference type="ARBA" id="ARBA00022525"/>
    </source>
</evidence>
<protein>
    <recommendedName>
        <fullName evidence="10">Right handed beta helix domain-containing protein</fullName>
    </recommendedName>
</protein>
<dbReference type="Pfam" id="PF02415">
    <property type="entry name" value="Chlam_PMP"/>
    <property type="match status" value="3"/>
</dbReference>
<evidence type="ECO:0000256" key="7">
    <source>
        <dbReference type="ARBA" id="ARBA00023237"/>
    </source>
</evidence>
<dbReference type="InterPro" id="IPR039448">
    <property type="entry name" value="Beta_helix"/>
</dbReference>
<proteinExistence type="predicted"/>
<feature type="domain" description="Right handed beta helix" evidence="10">
    <location>
        <begin position="1075"/>
        <end position="1223"/>
    </location>
</feature>
<feature type="region of interest" description="Disordered" evidence="8">
    <location>
        <begin position="4128"/>
        <end position="4174"/>
    </location>
</feature>
<feature type="domain" description="Right handed beta helix" evidence="10">
    <location>
        <begin position="3130"/>
        <end position="3323"/>
    </location>
</feature>
<dbReference type="SUPFAM" id="SSF51126">
    <property type="entry name" value="Pectin lyase-like"/>
    <property type="match status" value="17"/>
</dbReference>
<feature type="compositionally biased region" description="Low complexity" evidence="8">
    <location>
        <begin position="4047"/>
        <end position="4067"/>
    </location>
</feature>
<dbReference type="InterPro" id="IPR011050">
    <property type="entry name" value="Pectin_lyase_fold/virulence"/>
</dbReference>
<dbReference type="Gene3D" id="2.160.20.10">
    <property type="entry name" value="Single-stranded right-handed beta-helix, Pectin lyase-like"/>
    <property type="match status" value="9"/>
</dbReference>
<dbReference type="PANTHER" id="PTHR11319">
    <property type="entry name" value="G PROTEIN-COUPLED RECEPTOR-RELATED"/>
    <property type="match status" value="1"/>
</dbReference>
<keyword evidence="9" id="KW-0812">Transmembrane</keyword>
<evidence type="ECO:0000259" key="10">
    <source>
        <dbReference type="Pfam" id="PF13229"/>
    </source>
</evidence>
<dbReference type="SMART" id="SM00710">
    <property type="entry name" value="PbH1"/>
    <property type="match status" value="62"/>
</dbReference>
<name>A0ABR2KZU4_9EUKA</name>
<evidence type="ECO:0000256" key="9">
    <source>
        <dbReference type="SAM" id="Phobius"/>
    </source>
</evidence>
<dbReference type="InterPro" id="IPR012334">
    <property type="entry name" value="Pectin_lyas_fold"/>
</dbReference>
<accession>A0ABR2KZU4</accession>
<comment type="caution">
    <text evidence="11">The sequence shown here is derived from an EMBL/GenBank/DDBJ whole genome shotgun (WGS) entry which is preliminary data.</text>
</comment>
<dbReference type="Proteomes" id="UP001470230">
    <property type="component" value="Unassembled WGS sequence"/>
</dbReference>
<evidence type="ECO:0000313" key="12">
    <source>
        <dbReference type="Proteomes" id="UP001470230"/>
    </source>
</evidence>
<evidence type="ECO:0000313" key="11">
    <source>
        <dbReference type="EMBL" id="KAK8896316.1"/>
    </source>
</evidence>
<reference evidence="11 12" key="1">
    <citation type="submission" date="2024-04" db="EMBL/GenBank/DDBJ databases">
        <title>Tritrichomonas musculus Genome.</title>
        <authorList>
            <person name="Alves-Ferreira E."/>
            <person name="Grigg M."/>
            <person name="Lorenzi H."/>
            <person name="Galac M."/>
        </authorList>
    </citation>
    <scope>NUCLEOTIDE SEQUENCE [LARGE SCALE GENOMIC DNA]</scope>
    <source>
        <strain evidence="11 12">EAF2021</strain>
    </source>
</reference>
<keyword evidence="6 9" id="KW-0472">Membrane</keyword>
<feature type="domain" description="Right handed beta helix" evidence="10">
    <location>
        <begin position="3702"/>
        <end position="3872"/>
    </location>
</feature>
<sequence length="4174" mass="459770">MLAFYLLLCFKIHTNQIRISDYRLQDGFPINECRSITHNKNEDHWHQYGSEDVINNDPYYIKCDNGGKIVLSGGGISMVRTFKTDIDILPHGLIDVSNANFECFLDEIYASGAMSRRIQLIHFRGSGEHSIYSTSFRFCGISTYEHVNENDNNPDHNEPDNWDPTLIFIEGNSNNIFTHVSFTHPKTGTPQAWALTPVRCIKCISQCNINISNSNFYNATAFEHGAFLYLGTTGDSNISISNFQECFDRHADNNHAIYISTDNTGSVSIKSSIFRDCGKFKNGYVITSYNSKLAFEGNTVEFTDIENCSRCVRCYKKGTFIFNNNNFKNIKPITDGNLGWVSSAIHYEPQGTNNDEEHFELSGNNFMKIEGTNQGRCVYAVIKEERITEVANNFVSECPVGGFCIKFIFNTAIYNLTMNGWEFRNNAGSDTHGGGTGIWIQNTDHDDKFTDPFTLIIKSCVFDNNHCTKKGGALQFGNNEYEDKDKYQMRIEIQLTDCTFRNNVAEEGGGALYISTTYPLTISNCHFINNRSPQNGGAIYIKTDINDFSGTNQHMTIAEITGCEFINNSGNYAHCIYIIDGSQTQILVRQCTFNNNYNPNLAAGSCILSNAIELTVSDSTFENDNLETASGGVNVTSRSTLSVSNSQFIHCTAGNVEKSFGGGIGYCTSVNDDSSRTESIKIERNCIFDGNGGANGVAIGLKPVASFPQISDVTIKNHDLTNWIFFIFFYFETDNQEFELNRITFDRNSFDSGRYSEFGGGTGIWIAESEDVNYIQSFNLCFNDCVFSNNYSPENGGALSYGGSPRLESVELTLNGCRFENNRCDQYYGGACRFETSEPVSIIGCTFINNRAESSTNPGVSGGGAIFFGSTVSAALIHDCIFDNCFAYRGSFIFTNGAMKNISVSECTFQNLQVGQSTSVYIMVDQQVTQFTFDSNTFTGLSCTGPDGGAGLHVLNGDDCEISNCKFINCIGGGIEYTNNNGIIRIPDPSTAQLLFSLCEFNNEQKSHSQDARAIYIANNANVRFNSCSFLGYDQSDKDGAVLKSQSETCTIFYNCSFLALEARSLMNMPKALSVDISSCQFSNCQMGDYLIIAGDAQDFKLDNNTFSDDSKTINIEGKATKATVSYNKFLKCKQTSAIVVNSPSLSLEVFGNTFTECRSDSDGSALRIEDSTHTYIHDCVFTDNNQGSQNDCYTIYTKSNNLEFTDSIIKYTGQYYGSGIKIGRKCIAEITSVQFLNLHRPSAIYYDGAEDRKDNVTLETVVSNCTFDNFKMIGSASLNTASYSVFCFGDNLGVVFTNNTIRNHQLPSSEWAISIGKIEDAIDNCTFEGNTVNSENGGGIGVEFIRANARISDCVFIRNHANISTQSTSGKGGAVKFSKTSIEIENCVFNNNLADYEGGAISIESTSSLIYNCQFTDNHAAQQNFGNNEVNNKMGGAIYYESPTTEEHLLKECIFTKNSAFSNGHAIYINGPGTTVHISDLCQFQDNSQNGGSQIVIDGKATLDFSNSTVSLSEESSFKARGIELMTGSLNAHNTTFSNIQAPDSNGKIEGNAILVNRGNNEATIEYNLFMDCYINNKLSYAVTFNGSRLNFIHNTFDFSSNKGCGCLRVYTTGNIIIEENIFRNANTPSGFSGVLYYEELERLPQSPSTKIRYNTFEKCTSQQTACFKFKWISQDYEFTDNSFQNNVLDNYLGEFDFMGKKINGTFYCGGNSFINNSAKSRYGGGSGLWFQNKPSANEYLLENHFSLFIEDCRFIGNHAIGDNFVDRNCYNGRGGAIQLGWTESMSNIDVSFRNTTFERNIADREGGAISVQVIGYVLIQNCTFNGNLGGHQDSFPQDTKFGGAVFIYPDFPFAAGHYAKIEEGLPWIYSDNITISNSIFKNNSAKDANAIYFKTGEYTDFYITDSQFIDNHNVAYKNYSIVSEAREFIFEKSSFDFANRFESSSSIRTESITTITKSHFHNSCVLDTSMAETIFVDPSVEQITISETIFEDCGVGGNGYNVIKLNSPSAIIKNSVINFTDNSDSGAIINNQPNSKYLACKPIYIYRYCDLYLYGNRFTKSLGNGCFYYKPTFGNKDEENVHIEKNIFEQCIGAASRAMCVELQTSNITFYNNTIQDCSLYQNAYLIEFYLPQIMNEFTLDSIIFRNLETNSPYGGGSGSWFQMRNKRYDLIFRDCTFENNHASYSVKNRGLDNGKGGALQYGWTESISNIDLTIERCHFLNNKADQEGGALCLMIQGNIEITECTFEKNIAGLTDSNEYLGGAIAIFPNYGYKQNIYTESVNIAHCTFKENLGHNANAIFVQDGSHTNIAISDKCQFIDNTNESSQHACVMVEARELEIDDCNFEFTFKNTSCNAIDTNATNLLLNSVVFRRCVLPGKAGNALVIRAATTTSIINNCQFIDSGNNQQGSVIYTEAASFEYTRNIIDFPDFEFSDRGMYIPNICKFHLSDSTFHHCRFSQQNNGAAFLYEGKRSTGHTEDIVLENVTFNNNSSPYASCFFMKPLLTIPVLKDLTIKNHQHAGNFVLVIVFPTNLRKDITLERCTFDNNLYDKATDAKPDCGGSGLWIAPAQFSPGYKDSFHLIFNQCKFLRNRNNLRGGALSYGYSNTLRYIFLDFNTCTFEDNTCDGQFGGALSVNGSVPVTISKCVFKGNKAVSAINKGHCIYADRRARVVISESSFIDNGLYNYIATNNFRETSGFSIIQCSGAQLDMNNCNMSFTDPSITNSRFIDIDYCSTVNLVNSTFTNCSAGTLWGGAIHLNKETLTITDEQITIDSCIFDNNDAGNGCSILLNTSSVPIVNNLTFRNQPKGKFVFAVFFIAFRDECTIENTVFENSTSSGEDGGGSAMWVANQEEISHGRPFELTFSKCIWRNNAATKRGGAIHYGNSKTLVGVQMTFEKCQFLNNHAKEEGGAVSLVTKSPIVFSDCVFSGNYVESKTRAGILTEGTKGGSISVNSKTPLVQITSCSFTNETSDQGNAIFIHSNVQACLISLCTFKNCGKMGTAIVTETPEFMFLNSEVIFDRRLQACRAIEIRTIAVTTISKSTFRNCYTENIGAGIYLNNTLQSEEQEDFTLEDTVFDACQAITDGCAFFLNVSSSPVIRGLTIQNHKFDINTSVILNYYDFQDLFTLFDCTFRSNSYQNTRQQDGGGSAIFIANGMKSSYESSYRISFVGCTWTKNSGGYGGAFSSGIHTLHDDTELSFERCTFTDNYADYDDGGALFLKTKQMIFFDDCTFSKNRCHNPENLENKCGGAIYIVSCSNLVLTATTFAENYAYNGNAIWVEDIPTAEITDCTFNSNNDGRVGAQIASKSAELIIRDTTFEFNPKKAQARGIEILLKCQSTFANCQFSYCNATGNQGNGWGGAIHILNNDASINRTESLTLESCIFDKCDANNGAVIQGTISCNPTFKKCTISNCGSQIAGHFIIAIFFDQLQQFVTIDECTFLGNYFKGTSSSDAGGIGFWIAHQTGLDADSLSIKFLNCHFISNHAAKNGGVLGYGNSPRLKNISLTFEGCTFNDNVCDGGQGGALYIQIERAFTVTGCHFISNKCNGANTRGSAIYMESPSELCSIRDSTFESGQAIDGAIYAQSVTNNLAISDCKFINCASSTTGSAIYSAAGIFNIHSCDIIFEETSTIQCRGIFVKDKADVTISQVNLINCKSSGTGGGLNIDFTTGNREESLLINTCLIDNADGTNGCAAMINTNFAPDIDGLTIRNCTSGRYVFCIFFTTYVYEAKIKNCIFENNEFANNAYPPIPDGGGSGVWIANNGIRDDDKEKHLIFEGCTWLNNRVKDNSALKYGGGFSLGTSPTTKITELEFKSCRFINNFASERGGGLYLATSLPVTINNCLFDGNEAEEGSSIYTETTSNVTIQYTQMVRGKTTSNGAAFIKSSQQLNMLNVTFTENTGGSPSSLYLENEGTAVIENCNFDFTRTSEQYQIRLAGESSSASITFRMGCFIHKGSDSGNTHIYSTHKGQINLPAGNCFDSSQSSAISNHGGSINAGAGVFDCNKCGSIYVPTIAPDATPSASPSISIDTSSSIDETEIPTAIPTSSSSSGAVGPPTTNKSNKKKMKTIGMIAGITAAITVLICLIIILLWLFIFRKRSKAENNSDQNASEMNDEQITEISGIDPDADDPIWAGTNQNNPLFNGAGEDNDDGQMINNDFEESWGNVI</sequence>
<dbReference type="InterPro" id="IPR003368">
    <property type="entry name" value="POMP_repeat"/>
</dbReference>
<keyword evidence="9" id="KW-1133">Transmembrane helix</keyword>
<comment type="subcellular location">
    <subcellularLocation>
        <location evidence="1">Cell envelope</location>
    </subcellularLocation>
    <subcellularLocation>
        <location evidence="2">Cell outer membrane</location>
    </subcellularLocation>
    <subcellularLocation>
        <location evidence="3">Secreted</location>
    </subcellularLocation>
</comment>